<feature type="coiled-coil region" evidence="1">
    <location>
        <begin position="121"/>
        <end position="148"/>
    </location>
</feature>
<sequence>MSELRIRTTILQEGPAASIRLTEAQVTELGGARNAPVTVTIGDRTARLRIGQMGGDSMVGLSKAARAELGVEYGEEVEAVIALDTAERSVELPPELAAALEEDPTAKAAFDALAPSKRKEMARSIAEAKAAETRQRRLEKALDQLRQRTAG</sequence>
<name>A0AA87UQG7_9MICO</name>
<evidence type="ECO:0000313" key="3">
    <source>
        <dbReference type="Proteomes" id="UP000321749"/>
    </source>
</evidence>
<reference evidence="2 3" key="1">
    <citation type="submission" date="2019-07" db="EMBL/GenBank/DDBJ databases">
        <title>Whole genome shotgun sequence of Agrococcus baldri NBRC 103055.</title>
        <authorList>
            <person name="Hosoyama A."/>
            <person name="Uohara A."/>
            <person name="Ohji S."/>
            <person name="Ichikawa N."/>
        </authorList>
    </citation>
    <scope>NUCLEOTIDE SEQUENCE [LARGE SCALE GENOMIC DNA]</scope>
    <source>
        <strain evidence="2 3">NBRC 103055</strain>
    </source>
</reference>
<dbReference type="Pfam" id="PF13376">
    <property type="entry name" value="OmdA"/>
    <property type="match status" value="1"/>
</dbReference>
<evidence type="ECO:0000256" key="1">
    <source>
        <dbReference type="SAM" id="Coils"/>
    </source>
</evidence>
<accession>A0AA87UQG7</accession>
<organism evidence="2 3">
    <name type="scientific">Agrococcus baldri</name>
    <dbReference type="NCBI Taxonomy" id="153730"/>
    <lineage>
        <taxon>Bacteria</taxon>
        <taxon>Bacillati</taxon>
        <taxon>Actinomycetota</taxon>
        <taxon>Actinomycetes</taxon>
        <taxon>Micrococcales</taxon>
        <taxon>Microbacteriaceae</taxon>
        <taxon>Agrococcus</taxon>
    </lineage>
</organism>
<dbReference type="InterPro" id="IPR037079">
    <property type="entry name" value="AF2212/PG0164-like_sf"/>
</dbReference>
<dbReference type="EMBL" id="BJUU01000001">
    <property type="protein sequence ID" value="GEK78961.1"/>
    <property type="molecule type" value="Genomic_DNA"/>
</dbReference>
<dbReference type="InterPro" id="IPR015018">
    <property type="entry name" value="DUF1905"/>
</dbReference>
<dbReference type="Proteomes" id="UP000321749">
    <property type="component" value="Unassembled WGS sequence"/>
</dbReference>
<dbReference type="AlphaFoldDB" id="A0AA87UQG7"/>
<protein>
    <submittedName>
        <fullName evidence="2">Uncharacterized protein</fullName>
    </submittedName>
</protein>
<keyword evidence="3" id="KW-1185">Reference proteome</keyword>
<proteinExistence type="predicted"/>
<dbReference type="SUPFAM" id="SSF141694">
    <property type="entry name" value="AF2212/PG0164-like"/>
    <property type="match status" value="1"/>
</dbReference>
<comment type="caution">
    <text evidence="2">The sequence shown here is derived from an EMBL/GenBank/DDBJ whole genome shotgun (WGS) entry which is preliminary data.</text>
</comment>
<keyword evidence="1" id="KW-0175">Coiled coil</keyword>
<evidence type="ECO:0000313" key="2">
    <source>
        <dbReference type="EMBL" id="GEK78961.1"/>
    </source>
</evidence>
<dbReference type="Gene3D" id="2.40.30.100">
    <property type="entry name" value="AF2212/PG0164-like"/>
    <property type="match status" value="1"/>
</dbReference>
<gene>
    <name evidence="2" type="ORF">ABA31_03120</name>
</gene>
<dbReference type="RefSeq" id="WP_146792335.1">
    <property type="nucleotide sequence ID" value="NZ_BJUU01000001.1"/>
</dbReference>
<dbReference type="Pfam" id="PF08922">
    <property type="entry name" value="DUF1905"/>
    <property type="match status" value="1"/>
</dbReference>